<evidence type="ECO:0000256" key="5">
    <source>
        <dbReference type="ARBA" id="ARBA00006206"/>
    </source>
</evidence>
<organism evidence="18 19">
    <name type="scientific">Parabacteroides chartae</name>
    <dbReference type="NCBI Taxonomy" id="1037355"/>
    <lineage>
        <taxon>Bacteria</taxon>
        <taxon>Pseudomonadati</taxon>
        <taxon>Bacteroidota</taxon>
        <taxon>Bacteroidia</taxon>
        <taxon>Bacteroidales</taxon>
        <taxon>Tannerellaceae</taxon>
        <taxon>Parabacteroides</taxon>
    </lineage>
</organism>
<dbReference type="EMBL" id="FUYQ01000026">
    <property type="protein sequence ID" value="SKB82713.1"/>
    <property type="molecule type" value="Genomic_DNA"/>
</dbReference>
<dbReference type="InterPro" id="IPR015443">
    <property type="entry name" value="Aldose_1-epimerase"/>
</dbReference>
<reference evidence="19" key="1">
    <citation type="submission" date="2017-02" db="EMBL/GenBank/DDBJ databases">
        <authorList>
            <person name="Varghese N."/>
            <person name="Submissions S."/>
        </authorList>
    </citation>
    <scope>NUCLEOTIDE SEQUENCE [LARGE SCALE GENOMIC DNA]</scope>
    <source>
        <strain evidence="19">DSM 24967</strain>
    </source>
</reference>
<accession>A0A1T5EFF7</accession>
<dbReference type="GO" id="GO:0006006">
    <property type="term" value="P:glucose metabolic process"/>
    <property type="evidence" value="ECO:0007669"/>
    <property type="project" value="TreeGrafter"/>
</dbReference>
<feature type="binding site" evidence="16">
    <location>
        <position position="275"/>
    </location>
    <ligand>
        <name>beta-D-galactose</name>
        <dbReference type="ChEBI" id="CHEBI:27667"/>
    </ligand>
</feature>
<dbReference type="UniPathway" id="UPA00242"/>
<keyword evidence="9" id="KW-0963">Cytoplasm</keyword>
<dbReference type="PIRSF" id="PIRSF005096">
    <property type="entry name" value="GALM"/>
    <property type="match status" value="1"/>
</dbReference>
<comment type="subunit">
    <text evidence="6">Monomer.</text>
</comment>
<evidence type="ECO:0000256" key="8">
    <source>
        <dbReference type="ARBA" id="ARBA00014165"/>
    </source>
</evidence>
<dbReference type="RefSeq" id="WP_079684362.1">
    <property type="nucleotide sequence ID" value="NZ_FUYQ01000026.1"/>
</dbReference>
<evidence type="ECO:0000256" key="1">
    <source>
        <dbReference type="ARBA" id="ARBA00001614"/>
    </source>
</evidence>
<evidence type="ECO:0000313" key="18">
    <source>
        <dbReference type="EMBL" id="SKB82713.1"/>
    </source>
</evidence>
<evidence type="ECO:0000256" key="16">
    <source>
        <dbReference type="PIRSR" id="PIRSR005096-2"/>
    </source>
</evidence>
<evidence type="ECO:0000256" key="9">
    <source>
        <dbReference type="ARBA" id="ARBA00022490"/>
    </source>
</evidence>
<keyword evidence="11" id="KW-0106">Calcium</keyword>
<dbReference type="PANTHER" id="PTHR10091:SF0">
    <property type="entry name" value="GALACTOSE MUTAROTASE"/>
    <property type="match status" value="1"/>
</dbReference>
<dbReference type="Gene3D" id="2.70.98.10">
    <property type="match status" value="1"/>
</dbReference>
<dbReference type="GO" id="GO:0033499">
    <property type="term" value="P:galactose catabolic process via UDP-galactose, Leloir pathway"/>
    <property type="evidence" value="ECO:0007669"/>
    <property type="project" value="TreeGrafter"/>
</dbReference>
<feature type="binding site" evidence="17">
    <location>
        <begin position="106"/>
        <end position="107"/>
    </location>
    <ligand>
        <name>beta-D-galactose</name>
        <dbReference type="ChEBI" id="CHEBI:27667"/>
    </ligand>
</feature>
<name>A0A1T5EFF7_9BACT</name>
<dbReference type="PROSITE" id="PS00545">
    <property type="entry name" value="ALDOSE_1_EPIMERASE"/>
    <property type="match status" value="1"/>
</dbReference>
<dbReference type="FunFam" id="2.70.98.10:FF:000003">
    <property type="entry name" value="Aldose 1-epimerase"/>
    <property type="match status" value="1"/>
</dbReference>
<dbReference type="Pfam" id="PF01263">
    <property type="entry name" value="Aldose_epim"/>
    <property type="match status" value="1"/>
</dbReference>
<evidence type="ECO:0000256" key="4">
    <source>
        <dbReference type="ARBA" id="ARBA00005028"/>
    </source>
</evidence>
<evidence type="ECO:0000256" key="11">
    <source>
        <dbReference type="ARBA" id="ARBA00022837"/>
    </source>
</evidence>
<dbReference type="PROSITE" id="PS51257">
    <property type="entry name" value="PROKAR_LIPOPROTEIN"/>
    <property type="match status" value="1"/>
</dbReference>
<dbReference type="EC" id="5.1.3.3" evidence="7 14"/>
<comment type="subcellular location">
    <subcellularLocation>
        <location evidence="3">Cytoplasm</location>
    </subcellularLocation>
</comment>
<dbReference type="NCBIfam" id="NF008277">
    <property type="entry name" value="PRK11055.1"/>
    <property type="match status" value="1"/>
</dbReference>
<dbReference type="PANTHER" id="PTHR10091">
    <property type="entry name" value="ALDOSE-1-EPIMERASE"/>
    <property type="match status" value="1"/>
</dbReference>
<dbReference type="GO" id="GO:0005737">
    <property type="term" value="C:cytoplasm"/>
    <property type="evidence" value="ECO:0007669"/>
    <property type="project" value="UniProtKB-SubCell"/>
</dbReference>
<comment type="similarity">
    <text evidence="5 14">Belongs to the aldose epimerase family.</text>
</comment>
<comment type="catalytic activity">
    <reaction evidence="1 14">
        <text>alpha-D-glucose = beta-D-glucose</text>
        <dbReference type="Rhea" id="RHEA:10264"/>
        <dbReference type="ChEBI" id="CHEBI:15903"/>
        <dbReference type="ChEBI" id="CHEBI:17925"/>
        <dbReference type="EC" id="5.1.3.3"/>
    </reaction>
</comment>
<dbReference type="InterPro" id="IPR047215">
    <property type="entry name" value="Galactose_mutarotase-like"/>
</dbReference>
<dbReference type="Proteomes" id="UP000190852">
    <property type="component" value="Unassembled WGS sequence"/>
</dbReference>
<evidence type="ECO:0000256" key="15">
    <source>
        <dbReference type="PIRSR" id="PIRSR005096-1"/>
    </source>
</evidence>
<evidence type="ECO:0000256" key="17">
    <source>
        <dbReference type="PIRSR" id="PIRSR005096-3"/>
    </source>
</evidence>
<dbReference type="InterPro" id="IPR008183">
    <property type="entry name" value="Aldose_1/G6P_1-epimerase"/>
</dbReference>
<sequence>MKKLFITALAACTLFACTQKKEEATLSGLLKSNFVSEVEGKPTALYVLKNKNGLEACITNYGGRMVSLMAPDKNGKMTDVVLGYDSISDYLKSDGNFGALIGRYGNRIAQGKFSLDSVEYQLPQNNNGHCLHGGPEGYHTRLWDAKQLNDQTLELTYLSKDGEAGFPGNLQIKVTYTLTDDNAIELAYEAETDKPTVVNLTNHSYFNLSGVPGSTILDHDIMINADTYTPVDSLLIPTGETPSVEGTPMDLRNPIAIGAQIDSTFEQLVKGRGYDHNWILNSKGDINVLAAKATSPTSGISLEVYTSEPGVQFYTGNFMTGEDKGKGGAVYPHRGAFCLETQHYPDSPNQPAFPSTVLRPGEKYTSKCIYKLVVNK</sequence>
<evidence type="ECO:0000256" key="10">
    <source>
        <dbReference type="ARBA" id="ARBA00022553"/>
    </source>
</evidence>
<dbReference type="GO" id="GO:0004034">
    <property type="term" value="F:aldose 1-epimerase activity"/>
    <property type="evidence" value="ECO:0007669"/>
    <property type="project" value="UniProtKB-EC"/>
</dbReference>
<evidence type="ECO:0000256" key="13">
    <source>
        <dbReference type="ARBA" id="ARBA00023277"/>
    </source>
</evidence>
<evidence type="ECO:0000256" key="3">
    <source>
        <dbReference type="ARBA" id="ARBA00004496"/>
    </source>
</evidence>
<feature type="active site" description="Proton acceptor" evidence="15">
    <location>
        <position position="340"/>
    </location>
</feature>
<dbReference type="SUPFAM" id="SSF74650">
    <property type="entry name" value="Galactose mutarotase-like"/>
    <property type="match status" value="1"/>
</dbReference>
<evidence type="ECO:0000256" key="2">
    <source>
        <dbReference type="ARBA" id="ARBA00001913"/>
    </source>
</evidence>
<evidence type="ECO:0000256" key="14">
    <source>
        <dbReference type="PIRNR" id="PIRNR005096"/>
    </source>
</evidence>
<dbReference type="InterPro" id="IPR018052">
    <property type="entry name" value="Ald1_epimerase_CS"/>
</dbReference>
<keyword evidence="19" id="KW-1185">Reference proteome</keyword>
<comment type="cofactor">
    <cofactor evidence="2">
        <name>Ca(2+)</name>
        <dbReference type="ChEBI" id="CHEBI:29108"/>
    </cofactor>
</comment>
<feature type="binding site" evidence="17">
    <location>
        <begin position="203"/>
        <end position="205"/>
    </location>
    <ligand>
        <name>beta-D-galactose</name>
        <dbReference type="ChEBI" id="CHEBI:27667"/>
    </ligand>
</feature>
<dbReference type="InterPro" id="IPR011013">
    <property type="entry name" value="Gal_mutarotase_sf_dom"/>
</dbReference>
<protein>
    <recommendedName>
        <fullName evidence="8 14">Aldose 1-epimerase</fullName>
        <ecNumber evidence="7 14">5.1.3.3</ecNumber>
    </recommendedName>
</protein>
<keyword evidence="10" id="KW-0597">Phosphoprotein</keyword>
<evidence type="ECO:0000256" key="6">
    <source>
        <dbReference type="ARBA" id="ARBA00011245"/>
    </source>
</evidence>
<evidence type="ECO:0000256" key="12">
    <source>
        <dbReference type="ARBA" id="ARBA00023235"/>
    </source>
</evidence>
<keyword evidence="13 14" id="KW-0119">Carbohydrate metabolism</keyword>
<dbReference type="InterPro" id="IPR014718">
    <property type="entry name" value="GH-type_carb-bd"/>
</dbReference>
<comment type="pathway">
    <text evidence="4 14">Carbohydrate metabolism; hexose metabolism.</text>
</comment>
<evidence type="ECO:0000313" key="19">
    <source>
        <dbReference type="Proteomes" id="UP000190852"/>
    </source>
</evidence>
<dbReference type="GO" id="GO:0030246">
    <property type="term" value="F:carbohydrate binding"/>
    <property type="evidence" value="ECO:0007669"/>
    <property type="project" value="InterPro"/>
</dbReference>
<dbReference type="AlphaFoldDB" id="A0A1T5EFF7"/>
<proteinExistence type="inferred from homology"/>
<evidence type="ECO:0000256" key="7">
    <source>
        <dbReference type="ARBA" id="ARBA00013185"/>
    </source>
</evidence>
<feature type="active site" description="Proton donor" evidence="15">
    <location>
        <position position="203"/>
    </location>
</feature>
<gene>
    <name evidence="18" type="ORF">SAMN05660349_02950</name>
</gene>
<dbReference type="CDD" id="cd09019">
    <property type="entry name" value="galactose_mutarotase_like"/>
    <property type="match status" value="1"/>
</dbReference>
<keyword evidence="12 14" id="KW-0413">Isomerase</keyword>